<dbReference type="Gene3D" id="1.10.3680.10">
    <property type="entry name" value="TerB-like"/>
    <property type="match status" value="1"/>
</dbReference>
<dbReference type="EMBL" id="VDFU01000028">
    <property type="protein sequence ID" value="TNC47218.1"/>
    <property type="molecule type" value="Genomic_DNA"/>
</dbReference>
<evidence type="ECO:0000313" key="2">
    <source>
        <dbReference type="EMBL" id="TNC47218.1"/>
    </source>
</evidence>
<dbReference type="RefSeq" id="WP_139078294.1">
    <property type="nucleotide sequence ID" value="NZ_VDFU01000028.1"/>
</dbReference>
<dbReference type="Pfam" id="PF05099">
    <property type="entry name" value="TerB"/>
    <property type="match status" value="1"/>
</dbReference>
<gene>
    <name evidence="2" type="ORF">FHG66_17275</name>
</gene>
<evidence type="ECO:0000259" key="1">
    <source>
        <dbReference type="PROSITE" id="PS50076"/>
    </source>
</evidence>
<keyword evidence="3" id="KW-1185">Reference proteome</keyword>
<dbReference type="InterPro" id="IPR007791">
    <property type="entry name" value="DjlA_N"/>
</dbReference>
<dbReference type="SMART" id="SM00271">
    <property type="entry name" value="DnaJ"/>
    <property type="match status" value="1"/>
</dbReference>
<accession>A0A5C4MSD4</accession>
<dbReference type="Pfam" id="PF00226">
    <property type="entry name" value="DnaJ"/>
    <property type="match status" value="1"/>
</dbReference>
<comment type="caution">
    <text evidence="2">The sequence shown here is derived from an EMBL/GenBank/DDBJ whole genome shotgun (WGS) entry which is preliminary data.</text>
</comment>
<name>A0A5C4MSD4_9RHOB</name>
<dbReference type="SUPFAM" id="SSF158682">
    <property type="entry name" value="TerB-like"/>
    <property type="match status" value="1"/>
</dbReference>
<dbReference type="CDD" id="cd06257">
    <property type="entry name" value="DnaJ"/>
    <property type="match status" value="1"/>
</dbReference>
<reference evidence="2 3" key="1">
    <citation type="submission" date="2019-06" db="EMBL/GenBank/DDBJ databases">
        <title>YIM 131921 draft genome.</title>
        <authorList>
            <person name="Jiang L."/>
        </authorList>
    </citation>
    <scope>NUCLEOTIDE SEQUENCE [LARGE SCALE GENOMIC DNA]</scope>
    <source>
        <strain evidence="2 3">YIM 131921</strain>
    </source>
</reference>
<evidence type="ECO:0000313" key="3">
    <source>
        <dbReference type="Proteomes" id="UP000305887"/>
    </source>
</evidence>
<dbReference type="InterPro" id="IPR001623">
    <property type="entry name" value="DnaJ_domain"/>
</dbReference>
<dbReference type="SUPFAM" id="SSF46565">
    <property type="entry name" value="Chaperone J-domain"/>
    <property type="match status" value="1"/>
</dbReference>
<dbReference type="AlphaFoldDB" id="A0A5C4MSD4"/>
<dbReference type="PROSITE" id="PS50076">
    <property type="entry name" value="DNAJ_2"/>
    <property type="match status" value="1"/>
</dbReference>
<proteinExistence type="predicted"/>
<dbReference type="OrthoDB" id="9782583at2"/>
<feature type="domain" description="J" evidence="1">
    <location>
        <begin position="162"/>
        <end position="226"/>
    </location>
</feature>
<organism evidence="2 3">
    <name type="scientific">Rubellimicrobium rubrum</name>
    <dbReference type="NCBI Taxonomy" id="2585369"/>
    <lineage>
        <taxon>Bacteria</taxon>
        <taxon>Pseudomonadati</taxon>
        <taxon>Pseudomonadota</taxon>
        <taxon>Alphaproteobacteria</taxon>
        <taxon>Rhodobacterales</taxon>
        <taxon>Roseobacteraceae</taxon>
        <taxon>Rubellimicrobium</taxon>
    </lineage>
</organism>
<dbReference type="Proteomes" id="UP000305887">
    <property type="component" value="Unassembled WGS sequence"/>
</dbReference>
<dbReference type="InterPro" id="IPR036869">
    <property type="entry name" value="J_dom_sf"/>
</dbReference>
<dbReference type="InterPro" id="IPR029024">
    <property type="entry name" value="TerB-like"/>
</dbReference>
<protein>
    <submittedName>
        <fullName evidence="2">Molecular chaperone DjiA</fullName>
    </submittedName>
</protein>
<dbReference type="CDD" id="cd07316">
    <property type="entry name" value="terB_like_DjlA"/>
    <property type="match status" value="1"/>
</dbReference>
<dbReference type="Gene3D" id="1.10.287.110">
    <property type="entry name" value="DnaJ domain"/>
    <property type="match status" value="1"/>
</dbReference>
<sequence>MSIWTRVMDLLASLGGGDGLSTLFERLHTPPEKTVGFAIAMVALGAKIAKADGLVTKNEVAAFREVFIIPEGEEANVARVYDLARRDIAGFEDYASRIRRMFGEGAVQLADLLEGLFHIAVADGDYHPEENQFLLRVAQIFDLPDHEFMRIRAEFVPDAERDPYDVLGVPHGAPMDQVRAAWRSLVRETHPDRLIAHGLPEEAIRMAEKRLICINRAWEQISAKAA</sequence>